<dbReference type="Pfam" id="PF00078">
    <property type="entry name" value="RVT_1"/>
    <property type="match status" value="1"/>
</dbReference>
<dbReference type="PROSITE" id="PS50878">
    <property type="entry name" value="RT_POL"/>
    <property type="match status" value="1"/>
</dbReference>
<organism evidence="2 3">
    <name type="scientific">Taxus chinensis</name>
    <name type="common">Chinese yew</name>
    <name type="synonym">Taxus wallichiana var. chinensis</name>
    <dbReference type="NCBI Taxonomy" id="29808"/>
    <lineage>
        <taxon>Eukaryota</taxon>
        <taxon>Viridiplantae</taxon>
        <taxon>Streptophyta</taxon>
        <taxon>Embryophyta</taxon>
        <taxon>Tracheophyta</taxon>
        <taxon>Spermatophyta</taxon>
        <taxon>Pinopsida</taxon>
        <taxon>Pinidae</taxon>
        <taxon>Conifers II</taxon>
        <taxon>Cupressales</taxon>
        <taxon>Taxaceae</taxon>
        <taxon>Taxus</taxon>
    </lineage>
</organism>
<feature type="domain" description="Reverse transcriptase" evidence="1">
    <location>
        <begin position="1"/>
        <end position="156"/>
    </location>
</feature>
<dbReference type="InterPro" id="IPR043502">
    <property type="entry name" value="DNA/RNA_pol_sf"/>
</dbReference>
<dbReference type="SUPFAM" id="SSF56672">
    <property type="entry name" value="DNA/RNA polymerases"/>
    <property type="match status" value="1"/>
</dbReference>
<protein>
    <recommendedName>
        <fullName evidence="1">Reverse transcriptase domain-containing protein</fullName>
    </recommendedName>
</protein>
<dbReference type="AlphaFoldDB" id="A0AA38LAB8"/>
<evidence type="ECO:0000259" key="1">
    <source>
        <dbReference type="PROSITE" id="PS50878"/>
    </source>
</evidence>
<evidence type="ECO:0000313" key="3">
    <source>
        <dbReference type="Proteomes" id="UP000824469"/>
    </source>
</evidence>
<name>A0AA38LAB8_TAXCH</name>
<dbReference type="InterPro" id="IPR046342">
    <property type="entry name" value="CBS_dom_sf"/>
</dbReference>
<reference evidence="2 3" key="1">
    <citation type="journal article" date="2021" name="Nat. Plants">
        <title>The Taxus genome provides insights into paclitaxel biosynthesis.</title>
        <authorList>
            <person name="Xiong X."/>
            <person name="Gou J."/>
            <person name="Liao Q."/>
            <person name="Li Y."/>
            <person name="Zhou Q."/>
            <person name="Bi G."/>
            <person name="Li C."/>
            <person name="Du R."/>
            <person name="Wang X."/>
            <person name="Sun T."/>
            <person name="Guo L."/>
            <person name="Liang H."/>
            <person name="Lu P."/>
            <person name="Wu Y."/>
            <person name="Zhang Z."/>
            <person name="Ro D.K."/>
            <person name="Shang Y."/>
            <person name="Huang S."/>
            <person name="Yan J."/>
        </authorList>
    </citation>
    <scope>NUCLEOTIDE SEQUENCE [LARGE SCALE GENOMIC DNA]</scope>
    <source>
        <strain evidence="2">Ta-2019</strain>
    </source>
</reference>
<accession>A0AA38LAB8</accession>
<dbReference type="EMBL" id="JAHRHJ020000005">
    <property type="protein sequence ID" value="KAH9314345.1"/>
    <property type="molecule type" value="Genomic_DNA"/>
</dbReference>
<dbReference type="InterPro" id="IPR000477">
    <property type="entry name" value="RT_dom"/>
</dbReference>
<dbReference type="InterPro" id="IPR043128">
    <property type="entry name" value="Rev_trsase/Diguanyl_cyclase"/>
</dbReference>
<keyword evidence="3" id="KW-1185">Reference proteome</keyword>
<dbReference type="OMA" id="VEYYVRH"/>
<dbReference type="Gene3D" id="3.10.580.10">
    <property type="entry name" value="CBS-domain"/>
    <property type="match status" value="1"/>
</dbReference>
<evidence type="ECO:0000313" key="2">
    <source>
        <dbReference type="EMBL" id="KAH9314345.1"/>
    </source>
</evidence>
<sequence length="531" mass="61496">MEELGIPDEFRAAVHKLYEQVRAKIRTREGMSECFGSNIGVKQGCPLSPTLFGLYIDKLEDWLNKNEGGGIQLASYVVKLLLYADDLILISKTAQGLREQLKALELFCQEVGMQVNTSKTKIMIFTLKRKERQNIFLFEWSPLEIVTEYKYLGIDFHHKLSLETCKAKRIQGGWKASFLLQNRCRKAELWDWKTKKTLFGLLVTPVVLYGCEVWGSSMSNHGWRQIERIQKHLITSSLKVKSTVPYEILLAEAGSFSLEASAMSRMISYLKKAENMDNLHWPKIVMNDTLERRKKTWMNQNTKWMYKWGINMQECPNRNREIKNYVIEKFRTAMWTGQIGRKKAHYIREFNYTGEYDEKAYLGATIKGKAKILVAQLRTGSHHLRCETEIKLDATMNFNCWNQATTLDIVLLFVQPLILLDFSLYIYFFSKLKILHKDDIFVSMHSDQVKNLLALDPTKEVYIRNVTIRKIPRVSSDIPLYDILNEFRKGHSHMAVVVNFPGIKGQTLENAIDVNAKINGSPSKEQKVLPK</sequence>
<dbReference type="PANTHER" id="PTHR47027:SF20">
    <property type="entry name" value="REVERSE TRANSCRIPTASE-LIKE PROTEIN WITH RNA-DIRECTED DNA POLYMERASE DOMAIN"/>
    <property type="match status" value="1"/>
</dbReference>
<gene>
    <name evidence="2" type="ORF">KI387_022972</name>
</gene>
<feature type="non-terminal residue" evidence="2">
    <location>
        <position position="531"/>
    </location>
</feature>
<dbReference type="PANTHER" id="PTHR47027">
    <property type="entry name" value="REVERSE TRANSCRIPTASE DOMAIN-CONTAINING PROTEIN"/>
    <property type="match status" value="1"/>
</dbReference>
<dbReference type="Proteomes" id="UP000824469">
    <property type="component" value="Unassembled WGS sequence"/>
</dbReference>
<comment type="caution">
    <text evidence="2">The sequence shown here is derived from an EMBL/GenBank/DDBJ whole genome shotgun (WGS) entry which is preliminary data.</text>
</comment>
<proteinExistence type="predicted"/>
<dbReference type="Gene3D" id="3.30.70.270">
    <property type="match status" value="1"/>
</dbReference>